<dbReference type="HOGENOM" id="CLU_1328120_0_0_1"/>
<dbReference type="EMBL" id="CM001224">
    <property type="protein sequence ID" value="AET01707.1"/>
    <property type="molecule type" value="Genomic_DNA"/>
</dbReference>
<proteinExistence type="predicted"/>
<dbReference type="PaxDb" id="3880-AES83904"/>
<accession>G7ZXG6</accession>
<evidence type="ECO:0000313" key="2">
    <source>
        <dbReference type="EnsemblPlants" id="AET01707"/>
    </source>
</evidence>
<protein>
    <submittedName>
        <fullName evidence="1 2">Uncharacterized protein</fullName>
    </submittedName>
</protein>
<dbReference type="Proteomes" id="UP000002051">
    <property type="component" value="Chromosome 8"/>
</dbReference>
<dbReference type="EnsemblPlants" id="AET01707">
    <property type="protein sequence ID" value="AET01707"/>
    <property type="gene ID" value="MTR_8g019070"/>
</dbReference>
<keyword evidence="3" id="KW-1185">Reference proteome</keyword>
<evidence type="ECO:0000313" key="1">
    <source>
        <dbReference type="EMBL" id="AET01707.1"/>
    </source>
</evidence>
<reference evidence="1 3" key="1">
    <citation type="journal article" date="2011" name="Nature">
        <title>The Medicago genome provides insight into the evolution of rhizobial symbioses.</title>
        <authorList>
            <person name="Young N.D."/>
            <person name="Debelle F."/>
            <person name="Oldroyd G.E."/>
            <person name="Geurts R."/>
            <person name="Cannon S.B."/>
            <person name="Udvardi M.K."/>
            <person name="Benedito V.A."/>
            <person name="Mayer K.F."/>
            <person name="Gouzy J."/>
            <person name="Schoof H."/>
            <person name="Van de Peer Y."/>
            <person name="Proost S."/>
            <person name="Cook D.R."/>
            <person name="Meyers B.C."/>
            <person name="Spannagl M."/>
            <person name="Cheung F."/>
            <person name="De Mita S."/>
            <person name="Krishnakumar V."/>
            <person name="Gundlach H."/>
            <person name="Zhou S."/>
            <person name="Mudge J."/>
            <person name="Bharti A.K."/>
            <person name="Murray J.D."/>
            <person name="Naoumkina M.A."/>
            <person name="Rosen B."/>
            <person name="Silverstein K.A."/>
            <person name="Tang H."/>
            <person name="Rombauts S."/>
            <person name="Zhao P.X."/>
            <person name="Zhou P."/>
            <person name="Barbe V."/>
            <person name="Bardou P."/>
            <person name="Bechner M."/>
            <person name="Bellec A."/>
            <person name="Berger A."/>
            <person name="Berges H."/>
            <person name="Bidwell S."/>
            <person name="Bisseling T."/>
            <person name="Choisne N."/>
            <person name="Couloux A."/>
            <person name="Denny R."/>
            <person name="Deshpande S."/>
            <person name="Dai X."/>
            <person name="Doyle J.J."/>
            <person name="Dudez A.M."/>
            <person name="Farmer A.D."/>
            <person name="Fouteau S."/>
            <person name="Franken C."/>
            <person name="Gibelin C."/>
            <person name="Gish J."/>
            <person name="Goldstein S."/>
            <person name="Gonzalez A.J."/>
            <person name="Green P.J."/>
            <person name="Hallab A."/>
            <person name="Hartog M."/>
            <person name="Hua A."/>
            <person name="Humphray S.J."/>
            <person name="Jeong D.H."/>
            <person name="Jing Y."/>
            <person name="Jocker A."/>
            <person name="Kenton S.M."/>
            <person name="Kim D.J."/>
            <person name="Klee K."/>
            <person name="Lai H."/>
            <person name="Lang C."/>
            <person name="Lin S."/>
            <person name="Macmil S.L."/>
            <person name="Magdelenat G."/>
            <person name="Matthews L."/>
            <person name="McCorrison J."/>
            <person name="Monaghan E.L."/>
            <person name="Mun J.H."/>
            <person name="Najar F.Z."/>
            <person name="Nicholson C."/>
            <person name="Noirot C."/>
            <person name="O'Bleness M."/>
            <person name="Paule C.R."/>
            <person name="Poulain J."/>
            <person name="Prion F."/>
            <person name="Qin B."/>
            <person name="Qu C."/>
            <person name="Retzel E.F."/>
            <person name="Riddle C."/>
            <person name="Sallet E."/>
            <person name="Samain S."/>
            <person name="Samson N."/>
            <person name="Sanders I."/>
            <person name="Saurat O."/>
            <person name="Scarpelli C."/>
            <person name="Schiex T."/>
            <person name="Segurens B."/>
            <person name="Severin A.J."/>
            <person name="Sherrier D.J."/>
            <person name="Shi R."/>
            <person name="Sims S."/>
            <person name="Singer S.R."/>
            <person name="Sinharoy S."/>
            <person name="Sterck L."/>
            <person name="Viollet A."/>
            <person name="Wang B.B."/>
            <person name="Wang K."/>
            <person name="Wang M."/>
            <person name="Wang X."/>
            <person name="Warfsmann J."/>
            <person name="Weissenbach J."/>
            <person name="White D.D."/>
            <person name="White J.D."/>
            <person name="Wiley G.B."/>
            <person name="Wincker P."/>
            <person name="Xing Y."/>
            <person name="Yang L."/>
            <person name="Yao Z."/>
            <person name="Ying F."/>
            <person name="Zhai J."/>
            <person name="Zhou L."/>
            <person name="Zuber A."/>
            <person name="Denarie J."/>
            <person name="Dixon R.A."/>
            <person name="May G.D."/>
            <person name="Schwartz D.C."/>
            <person name="Rogers J."/>
            <person name="Quetier F."/>
            <person name="Town C.D."/>
            <person name="Roe B.A."/>
        </authorList>
    </citation>
    <scope>NUCLEOTIDE SEQUENCE [LARGE SCALE GENOMIC DNA]</scope>
    <source>
        <strain evidence="1">A17</strain>
        <strain evidence="2 3">cv. Jemalong A17</strain>
    </source>
</reference>
<dbReference type="AlphaFoldDB" id="G7ZXG6"/>
<sequence>MTKGHRTIQAKEYCSSFMKKLPQKKFDHRKLVVKEIAHIIRYQLEEGKPSWKQLSGKHQDDFFDSFMKTFTWQPKHKVKKKEKGADPPLTGFYFRTRRKKDQSWMDVHVESAYVEVFRSQVHALNASLQRQEQEKLHTIRGNKCNGKKKEMINTNKKLDVLMKHLGFVGSSSHVSNPNSELNEHIDEVVDEDDNDFVEDNISYHIYN</sequence>
<evidence type="ECO:0000313" key="3">
    <source>
        <dbReference type="Proteomes" id="UP000002051"/>
    </source>
</evidence>
<name>G7ZXG6_MEDTR</name>
<gene>
    <name evidence="1" type="ordered locus">MTR_8g019070</name>
</gene>
<reference evidence="1 3" key="2">
    <citation type="journal article" date="2014" name="BMC Genomics">
        <title>An improved genome release (version Mt4.0) for the model legume Medicago truncatula.</title>
        <authorList>
            <person name="Tang H."/>
            <person name="Krishnakumar V."/>
            <person name="Bidwell S."/>
            <person name="Rosen B."/>
            <person name="Chan A."/>
            <person name="Zhou S."/>
            <person name="Gentzbittel L."/>
            <person name="Childs K.L."/>
            <person name="Yandell M."/>
            <person name="Gundlach H."/>
            <person name="Mayer K.F."/>
            <person name="Schwartz D.C."/>
            <person name="Town C.D."/>
        </authorList>
    </citation>
    <scope>GENOME REANNOTATION</scope>
    <source>
        <strain evidence="2 3">cv. Jemalong A17</strain>
    </source>
</reference>
<organism evidence="2">
    <name type="scientific">Medicago truncatula</name>
    <name type="common">Barrel medic</name>
    <name type="synonym">Medicago tribuloides</name>
    <dbReference type="NCBI Taxonomy" id="3880"/>
    <lineage>
        <taxon>Eukaryota</taxon>
        <taxon>Viridiplantae</taxon>
        <taxon>Streptophyta</taxon>
        <taxon>Embryophyta</taxon>
        <taxon>Tracheophyta</taxon>
        <taxon>Spermatophyta</taxon>
        <taxon>Magnoliopsida</taxon>
        <taxon>eudicotyledons</taxon>
        <taxon>Gunneridae</taxon>
        <taxon>Pentapetalae</taxon>
        <taxon>rosids</taxon>
        <taxon>fabids</taxon>
        <taxon>Fabales</taxon>
        <taxon>Fabaceae</taxon>
        <taxon>Papilionoideae</taxon>
        <taxon>50 kb inversion clade</taxon>
        <taxon>NPAAA clade</taxon>
        <taxon>Hologalegina</taxon>
        <taxon>IRL clade</taxon>
        <taxon>Trifolieae</taxon>
        <taxon>Medicago</taxon>
    </lineage>
</organism>
<reference evidence="2" key="3">
    <citation type="submission" date="2015-04" db="UniProtKB">
        <authorList>
            <consortium name="EnsemblPlants"/>
        </authorList>
    </citation>
    <scope>IDENTIFICATION</scope>
    <source>
        <strain evidence="2">cv. Jemalong A17</strain>
    </source>
</reference>